<protein>
    <recommendedName>
        <fullName evidence="2">DUF6535 domain-containing protein</fullName>
    </recommendedName>
</protein>
<dbReference type="Proteomes" id="UP001295794">
    <property type="component" value="Unassembled WGS sequence"/>
</dbReference>
<comment type="caution">
    <text evidence="3">The sequence shown here is derived from an EMBL/GenBank/DDBJ whole genome shotgun (WGS) entry which is preliminary data.</text>
</comment>
<dbReference type="AlphaFoldDB" id="A0AAD2HE77"/>
<reference evidence="3" key="1">
    <citation type="submission" date="2023-11" db="EMBL/GenBank/DDBJ databases">
        <authorList>
            <person name="De Vega J J."/>
            <person name="De Vega J J."/>
        </authorList>
    </citation>
    <scope>NUCLEOTIDE SEQUENCE</scope>
</reference>
<feature type="transmembrane region" description="Helical" evidence="1">
    <location>
        <begin position="53"/>
        <end position="72"/>
    </location>
</feature>
<feature type="transmembrane region" description="Helical" evidence="1">
    <location>
        <begin position="128"/>
        <end position="146"/>
    </location>
</feature>
<evidence type="ECO:0000259" key="2">
    <source>
        <dbReference type="Pfam" id="PF20153"/>
    </source>
</evidence>
<feature type="non-terminal residue" evidence="3">
    <location>
        <position position="215"/>
    </location>
</feature>
<keyword evidence="1" id="KW-0812">Transmembrane</keyword>
<proteinExistence type="predicted"/>
<dbReference type="Pfam" id="PF20153">
    <property type="entry name" value="DUF6535"/>
    <property type="match status" value="1"/>
</dbReference>
<dbReference type="EMBL" id="CAVNYO010000397">
    <property type="protein sequence ID" value="CAK5273570.1"/>
    <property type="molecule type" value="Genomic_DNA"/>
</dbReference>
<evidence type="ECO:0000256" key="1">
    <source>
        <dbReference type="SAM" id="Phobius"/>
    </source>
</evidence>
<organism evidence="3 4">
    <name type="scientific">Mycena citricolor</name>
    <dbReference type="NCBI Taxonomy" id="2018698"/>
    <lineage>
        <taxon>Eukaryota</taxon>
        <taxon>Fungi</taxon>
        <taxon>Dikarya</taxon>
        <taxon>Basidiomycota</taxon>
        <taxon>Agaricomycotina</taxon>
        <taxon>Agaricomycetes</taxon>
        <taxon>Agaricomycetidae</taxon>
        <taxon>Agaricales</taxon>
        <taxon>Marasmiineae</taxon>
        <taxon>Mycenaceae</taxon>
        <taxon>Mycena</taxon>
    </lineage>
</organism>
<dbReference type="InterPro" id="IPR045338">
    <property type="entry name" value="DUF6535"/>
</dbReference>
<feature type="transmembrane region" description="Helical" evidence="1">
    <location>
        <begin position="184"/>
        <end position="209"/>
    </location>
</feature>
<accession>A0AAD2HE77</accession>
<sequence length="215" mass="23086">DPAVYRTLTTRMSATDESNLKRQRANGNEIWSAESSVAQNYDQGVVDGWRSEMYGLLIFAGLFSGVIAMFMTESHKMLSPDSGTQTLALLSEITQLLAGIANGTATMAAAPPAPAFSPSFSALLCNSLWFASLALSLASALVAILVEQWAREYQHGTSVFPSPPLLARAHTYLYPSLRRFDMHAAVGIPLVLLNGALAMFLAGLVAFLAPSMPWS</sequence>
<feature type="domain" description="DUF6535" evidence="2">
    <location>
        <begin position="31"/>
        <end position="209"/>
    </location>
</feature>
<keyword evidence="4" id="KW-1185">Reference proteome</keyword>
<gene>
    <name evidence="3" type="ORF">MYCIT1_LOCUS20103</name>
</gene>
<evidence type="ECO:0000313" key="3">
    <source>
        <dbReference type="EMBL" id="CAK5273570.1"/>
    </source>
</evidence>
<name>A0AAD2HE77_9AGAR</name>
<keyword evidence="1" id="KW-0472">Membrane</keyword>
<keyword evidence="1" id="KW-1133">Transmembrane helix</keyword>
<evidence type="ECO:0000313" key="4">
    <source>
        <dbReference type="Proteomes" id="UP001295794"/>
    </source>
</evidence>